<sequence length="824" mass="90798">MSAAPANVSQPLLPDIRRLSNGLPVLLCSQPWSGRAGVCLRVNAGSHDEPLAYPGLAHFLEHMLFLDSSGYTASQRLMPFVQACAGHLNATTQARHTEFFFEVPADQLGGALARLLDMLTRPLLSESEQLREREVIHAEFAARCQDADTLLSAAMGQALPVGHRCGDFLAGNRDTLPVQEGGFQQALRSFHQRYYFAGNCQLSIVAPQGIEELYCLAQQYAAALPEKPVEERSAPSPMLPLRFHCARLFWENAPEAIHVGFVLDLPSTHADDAFRLLREWLLAEQAGGLLDELRSDGLCSGLEMRNVYAAQGQAQLVLSVTNASNPERVLALVNDWLAFMATHADLGQRLEHCRAVQTWQTVSLTPLELARQQAQAAVENGCCDVQAVRRLLEQMQDPQRQIVIRTQKDELPIWGGSGFPLRMVSDRLISVPRISKPWRLPEANPLLAVPDQDMPLNIPASLLWLDAADDPLSPIAHAAWRARLTFTAPLCSQRLRSLLDTCSRQLVRQAAQLGVQLHLNSDASSVEIRLHGHARLLPNVIGALMRKLANPSERCWQAAYETVSEAGVMPIRALLARINEIVEFAPQHDPDSARMRELYASMQVDALGIGFNADEQRGITALFATASKRRTDVGTAPLPSRVSWQQVSADGESALLLFCPQPDLSAETEAGWRLLAQLHQSSFYQRIRSELQLGYAVFCQYRQIKGQGGLLFGVQSPHLCASAILAHIQAFLSARTAWVEHLSGAELQDALVALQRQLQQHANHVESMAEQQWQIHLASLPSDHIERVISALENLSLASLCAAQHALTEGAGGRYILSNHEQSD</sequence>
<name>A0ABZ2RB27_ECTME</name>
<dbReference type="PANTHER" id="PTHR43690:SF18">
    <property type="entry name" value="INSULIN-DEGRADING ENZYME-RELATED"/>
    <property type="match status" value="1"/>
</dbReference>
<dbReference type="InterPro" id="IPR054733">
    <property type="entry name" value="PqqF_C_3"/>
</dbReference>
<keyword evidence="4 11" id="KW-0378">Hydrolase</keyword>
<dbReference type="InterPro" id="IPR011765">
    <property type="entry name" value="Pept_M16_N"/>
</dbReference>
<feature type="domain" description="Coenzyme PQQ synthesis protein F C-terminal lobe" evidence="9">
    <location>
        <begin position="498"/>
        <end position="583"/>
    </location>
</feature>
<organism evidence="11 12">
    <name type="scientific">Ectopseudomonas mendocina</name>
    <name type="common">Pseudomonas mendocina</name>
    <dbReference type="NCBI Taxonomy" id="300"/>
    <lineage>
        <taxon>Bacteria</taxon>
        <taxon>Pseudomonadati</taxon>
        <taxon>Pseudomonadota</taxon>
        <taxon>Gammaproteobacteria</taxon>
        <taxon>Pseudomonadales</taxon>
        <taxon>Pseudomonadaceae</taxon>
        <taxon>Ectopseudomonas</taxon>
    </lineage>
</organism>
<dbReference type="InterPro" id="IPR011249">
    <property type="entry name" value="Metalloenz_LuxS/M16"/>
</dbReference>
<evidence type="ECO:0000313" key="12">
    <source>
        <dbReference type="Proteomes" id="UP001476583"/>
    </source>
</evidence>
<evidence type="ECO:0000313" key="11">
    <source>
        <dbReference type="EMBL" id="WXL24137.1"/>
    </source>
</evidence>
<dbReference type="Proteomes" id="UP001476583">
    <property type="component" value="Chromosome"/>
</dbReference>
<feature type="domain" description="Peptidase M16 C-terminal" evidence="8">
    <location>
        <begin position="185"/>
        <end position="341"/>
    </location>
</feature>
<dbReference type="NCBIfam" id="TIGR02110">
    <property type="entry name" value="PQQ_syn_pqqF"/>
    <property type="match status" value="1"/>
</dbReference>
<dbReference type="Pfam" id="PF05193">
    <property type="entry name" value="Peptidase_M16_C"/>
    <property type="match status" value="1"/>
</dbReference>
<dbReference type="InterPro" id="IPR054734">
    <property type="entry name" value="PqqF-like_C_4"/>
</dbReference>
<feature type="domain" description="Peptidase M16 N-terminal" evidence="7">
    <location>
        <begin position="26"/>
        <end position="148"/>
    </location>
</feature>
<dbReference type="EC" id="3.4.24.-" evidence="11"/>
<evidence type="ECO:0000259" key="7">
    <source>
        <dbReference type="Pfam" id="PF00675"/>
    </source>
</evidence>
<evidence type="ECO:0000256" key="4">
    <source>
        <dbReference type="ARBA" id="ARBA00022801"/>
    </source>
</evidence>
<evidence type="ECO:0000259" key="9">
    <source>
        <dbReference type="Pfam" id="PF22455"/>
    </source>
</evidence>
<keyword evidence="3" id="KW-0479">Metal-binding</keyword>
<proteinExistence type="inferred from homology"/>
<accession>A0ABZ2RB27</accession>
<evidence type="ECO:0000256" key="5">
    <source>
        <dbReference type="ARBA" id="ARBA00022833"/>
    </source>
</evidence>
<dbReference type="Gene3D" id="3.30.830.10">
    <property type="entry name" value="Metalloenzyme, LuxS/M16 peptidase-like"/>
    <property type="match status" value="2"/>
</dbReference>
<evidence type="ECO:0000256" key="3">
    <source>
        <dbReference type="ARBA" id="ARBA00022723"/>
    </source>
</evidence>
<dbReference type="Pfam" id="PF22456">
    <property type="entry name" value="PqqF-like_C_4"/>
    <property type="match status" value="1"/>
</dbReference>
<comment type="similarity">
    <text evidence="1">Belongs to the peptidase M16 family.</text>
</comment>
<dbReference type="Pfam" id="PF22455">
    <property type="entry name" value="PqqF_C_3"/>
    <property type="match status" value="1"/>
</dbReference>
<reference evidence="11 12" key="1">
    <citation type="submission" date="2024-03" db="EMBL/GenBank/DDBJ databases">
        <title>Complete genome of BD2.</title>
        <authorList>
            <person name="Cao G."/>
        </authorList>
    </citation>
    <scope>NUCLEOTIDE SEQUENCE [LARGE SCALE GENOMIC DNA]</scope>
    <source>
        <strain evidence="11 12">BD2</strain>
    </source>
</reference>
<keyword evidence="12" id="KW-1185">Reference proteome</keyword>
<dbReference type="InterPro" id="IPR050626">
    <property type="entry name" value="Peptidase_M16"/>
</dbReference>
<dbReference type="PANTHER" id="PTHR43690">
    <property type="entry name" value="NARDILYSIN"/>
    <property type="match status" value="1"/>
</dbReference>
<dbReference type="Pfam" id="PF00675">
    <property type="entry name" value="Peptidase_M16"/>
    <property type="match status" value="1"/>
</dbReference>
<gene>
    <name evidence="11" type="primary">pqqF</name>
    <name evidence="11" type="ORF">WG219_12350</name>
</gene>
<dbReference type="GO" id="GO:0016787">
    <property type="term" value="F:hydrolase activity"/>
    <property type="evidence" value="ECO:0007669"/>
    <property type="project" value="UniProtKB-KW"/>
</dbReference>
<dbReference type="EMBL" id="CP148074">
    <property type="protein sequence ID" value="WXL24137.1"/>
    <property type="molecule type" value="Genomic_DNA"/>
</dbReference>
<evidence type="ECO:0000259" key="8">
    <source>
        <dbReference type="Pfam" id="PF05193"/>
    </source>
</evidence>
<evidence type="ECO:0000259" key="10">
    <source>
        <dbReference type="Pfam" id="PF22456"/>
    </source>
</evidence>
<keyword evidence="5" id="KW-0862">Zinc</keyword>
<evidence type="ECO:0000256" key="1">
    <source>
        <dbReference type="ARBA" id="ARBA00007261"/>
    </source>
</evidence>
<keyword evidence="2" id="KW-0645">Protease</keyword>
<feature type="domain" description="Coenzyme PQQ synthesis protein F-like C-terminal lobe" evidence="10">
    <location>
        <begin position="674"/>
        <end position="773"/>
    </location>
</feature>
<evidence type="ECO:0000256" key="6">
    <source>
        <dbReference type="ARBA" id="ARBA00023049"/>
    </source>
</evidence>
<dbReference type="SUPFAM" id="SSF63411">
    <property type="entry name" value="LuxS/MPP-like metallohydrolase"/>
    <property type="match status" value="2"/>
</dbReference>
<dbReference type="InterPro" id="IPR007863">
    <property type="entry name" value="Peptidase_M16_C"/>
</dbReference>
<dbReference type="InterPro" id="IPR011844">
    <property type="entry name" value="PQQ_synth_PqqF"/>
</dbReference>
<keyword evidence="6" id="KW-0482">Metalloprotease</keyword>
<evidence type="ECO:0000256" key="2">
    <source>
        <dbReference type="ARBA" id="ARBA00022670"/>
    </source>
</evidence>
<protein>
    <submittedName>
        <fullName evidence="11">Pyrroloquinoline quinone biosynthesis protein PqqF</fullName>
        <ecNumber evidence="11">3.4.24.-</ecNumber>
    </submittedName>
</protein>